<sequence length="101" mass="10994">MRSIRHRLEAAGDDDLVLAEPDELVGVRDRAQPRQAQLVQRDRGHVEADAAGDGRLPRRVRADTCLHHVAHDHRIDVARGNARSAQGLTDGDPAEVGCAHA</sequence>
<accession>A0A6J7P1D9</accession>
<proteinExistence type="predicted"/>
<protein>
    <submittedName>
        <fullName evidence="2">Unannotated protein</fullName>
    </submittedName>
</protein>
<dbReference type="EMBL" id="CAFBOM010000238">
    <property type="protein sequence ID" value="CAB4996672.1"/>
    <property type="molecule type" value="Genomic_DNA"/>
</dbReference>
<evidence type="ECO:0000256" key="1">
    <source>
        <dbReference type="SAM" id="MobiDB-lite"/>
    </source>
</evidence>
<feature type="region of interest" description="Disordered" evidence="1">
    <location>
        <begin position="33"/>
        <end position="53"/>
    </location>
</feature>
<evidence type="ECO:0000313" key="2">
    <source>
        <dbReference type="EMBL" id="CAB4996672.1"/>
    </source>
</evidence>
<name>A0A6J7P1D9_9ZZZZ</name>
<reference evidence="2" key="1">
    <citation type="submission" date="2020-05" db="EMBL/GenBank/DDBJ databases">
        <authorList>
            <person name="Chiriac C."/>
            <person name="Salcher M."/>
            <person name="Ghai R."/>
            <person name="Kavagutti S V."/>
        </authorList>
    </citation>
    <scope>NUCLEOTIDE SEQUENCE</scope>
</reference>
<gene>
    <name evidence="2" type="ORF">UFOPK3957_01327</name>
</gene>
<dbReference type="AlphaFoldDB" id="A0A6J7P1D9"/>
<feature type="region of interest" description="Disordered" evidence="1">
    <location>
        <begin position="82"/>
        <end position="101"/>
    </location>
</feature>
<organism evidence="2">
    <name type="scientific">freshwater metagenome</name>
    <dbReference type="NCBI Taxonomy" id="449393"/>
    <lineage>
        <taxon>unclassified sequences</taxon>
        <taxon>metagenomes</taxon>
        <taxon>ecological metagenomes</taxon>
    </lineage>
</organism>